<keyword evidence="1" id="KW-0812">Transmembrane</keyword>
<dbReference type="RefSeq" id="WP_221437202.1">
    <property type="nucleotide sequence ID" value="NZ_BAAACU010000022.1"/>
</dbReference>
<evidence type="ECO:0000256" key="1">
    <source>
        <dbReference type="SAM" id="Phobius"/>
    </source>
</evidence>
<keyword evidence="1" id="KW-0472">Membrane</keyword>
<evidence type="ECO:0008006" key="4">
    <source>
        <dbReference type="Google" id="ProtNLM"/>
    </source>
</evidence>
<keyword evidence="3" id="KW-1185">Reference proteome</keyword>
<dbReference type="AlphaFoldDB" id="A0A841RLM6"/>
<evidence type="ECO:0000313" key="2">
    <source>
        <dbReference type="EMBL" id="MBB6511854.1"/>
    </source>
</evidence>
<dbReference type="InterPro" id="IPR031616">
    <property type="entry name" value="BsrE-like"/>
</dbReference>
<comment type="caution">
    <text evidence="2">The sequence shown here is derived from an EMBL/GenBank/DDBJ whole genome shotgun (WGS) entry which is preliminary data.</text>
</comment>
<keyword evidence="1" id="KW-1133">Transmembrane helix</keyword>
<name>A0A841RLM6_9BACI</name>
<accession>A0A841RLM6</accession>
<dbReference type="EMBL" id="JACHON010000001">
    <property type="protein sequence ID" value="MBB6511854.1"/>
    <property type="molecule type" value="Genomic_DNA"/>
</dbReference>
<feature type="transmembrane region" description="Helical" evidence="1">
    <location>
        <begin position="6"/>
        <end position="25"/>
    </location>
</feature>
<protein>
    <recommendedName>
        <fullName evidence="4">Holin-like toxin</fullName>
    </recommendedName>
</protein>
<gene>
    <name evidence="2" type="ORF">GGQ92_000621</name>
</gene>
<evidence type="ECO:0000313" key="3">
    <source>
        <dbReference type="Proteomes" id="UP000572212"/>
    </source>
</evidence>
<organism evidence="2 3">
    <name type="scientific">Gracilibacillus halotolerans</name>
    <dbReference type="NCBI Taxonomy" id="74386"/>
    <lineage>
        <taxon>Bacteria</taxon>
        <taxon>Bacillati</taxon>
        <taxon>Bacillota</taxon>
        <taxon>Bacilli</taxon>
        <taxon>Bacillales</taxon>
        <taxon>Bacillaceae</taxon>
        <taxon>Gracilibacillus</taxon>
    </lineage>
</organism>
<reference evidence="2 3" key="1">
    <citation type="submission" date="2020-08" db="EMBL/GenBank/DDBJ databases">
        <title>Genomic Encyclopedia of Type Strains, Phase IV (KMG-IV): sequencing the most valuable type-strain genomes for metagenomic binning, comparative biology and taxonomic classification.</title>
        <authorList>
            <person name="Goeker M."/>
        </authorList>
    </citation>
    <scope>NUCLEOTIDE SEQUENCE [LARGE SCALE GENOMIC DNA]</scope>
    <source>
        <strain evidence="2 3">DSM 11805</strain>
    </source>
</reference>
<dbReference type="Proteomes" id="UP000572212">
    <property type="component" value="Unassembled WGS sequence"/>
</dbReference>
<sequence>MSVYESIMTMLSFGTLIIALIALVVTMNKKK</sequence>
<proteinExistence type="predicted"/>
<dbReference type="Pfam" id="PF16935">
    <property type="entry name" value="Hol_Tox"/>
    <property type="match status" value="1"/>
</dbReference>